<dbReference type="SUPFAM" id="SSF64307">
    <property type="entry name" value="SirA-like"/>
    <property type="match status" value="1"/>
</dbReference>
<dbReference type="InterPro" id="IPR036868">
    <property type="entry name" value="TusA-like_sf"/>
</dbReference>
<evidence type="ECO:0000256" key="7">
    <source>
        <dbReference type="ARBA" id="ARBA00038240"/>
    </source>
</evidence>
<evidence type="ECO:0000256" key="2">
    <source>
        <dbReference type="ARBA" id="ARBA00022679"/>
    </source>
</evidence>
<dbReference type="Gene3D" id="3.90.1200.10">
    <property type="match status" value="1"/>
</dbReference>
<proteinExistence type="inferred from homology"/>
<dbReference type="GO" id="GO:0005524">
    <property type="term" value="F:ATP binding"/>
    <property type="evidence" value="ECO:0007669"/>
    <property type="project" value="UniProtKB-KW"/>
</dbReference>
<comment type="catalytic activity">
    <reaction evidence="8">
        <text>L-homoserine + ATP = O-phospho-L-homoserine + ADP + H(+)</text>
        <dbReference type="Rhea" id="RHEA:13985"/>
        <dbReference type="ChEBI" id="CHEBI:15378"/>
        <dbReference type="ChEBI" id="CHEBI:30616"/>
        <dbReference type="ChEBI" id="CHEBI:57476"/>
        <dbReference type="ChEBI" id="CHEBI:57590"/>
        <dbReference type="ChEBI" id="CHEBI:456216"/>
        <dbReference type="EC" id="2.7.1.39"/>
    </reaction>
</comment>
<dbReference type="PANTHER" id="PTHR21064">
    <property type="entry name" value="AMINOGLYCOSIDE PHOSPHOTRANSFERASE DOMAIN-CONTAINING PROTEIN-RELATED"/>
    <property type="match status" value="1"/>
</dbReference>
<evidence type="ECO:0000256" key="6">
    <source>
        <dbReference type="ARBA" id="ARBA00022840"/>
    </source>
</evidence>
<dbReference type="SUPFAM" id="SSF56112">
    <property type="entry name" value="Protein kinase-like (PK-like)"/>
    <property type="match status" value="1"/>
</dbReference>
<evidence type="ECO:0000259" key="11">
    <source>
        <dbReference type="Pfam" id="PF01636"/>
    </source>
</evidence>
<dbReference type="NCBIfam" id="TIGR00938">
    <property type="entry name" value="thrB_alt"/>
    <property type="match status" value="1"/>
</dbReference>
<comment type="pathway">
    <text evidence="8">Amino-acid biosynthesis; L-threonine biosynthesis; L-threonine from L-aspartate: step 4/5.</text>
</comment>
<gene>
    <name evidence="8" type="primary">thrB</name>
    <name evidence="12" type="ORF">SAMN05660964_02661</name>
</gene>
<dbReference type="STRING" id="525918.SAMN05660964_02661"/>
<dbReference type="HAMAP" id="MF_00301">
    <property type="entry name" value="Homoser_kinase_2"/>
    <property type="match status" value="1"/>
</dbReference>
<feature type="domain" description="Aminoglycoside phosphotransferase" evidence="11">
    <location>
        <begin position="28"/>
        <end position="253"/>
    </location>
</feature>
<dbReference type="PANTHER" id="PTHR21064:SF6">
    <property type="entry name" value="AMINOGLYCOSIDE PHOSPHOTRANSFERASE DOMAIN-CONTAINING PROTEIN"/>
    <property type="match status" value="1"/>
</dbReference>
<dbReference type="InterPro" id="IPR002575">
    <property type="entry name" value="Aminoglycoside_PTrfase"/>
</dbReference>
<dbReference type="UniPathway" id="UPA00050">
    <property type="reaction ID" value="UER00064"/>
</dbReference>
<accession>A0A1H4EP55</accession>
<protein>
    <recommendedName>
        <fullName evidence="8 9">Homoserine kinase</fullName>
        <shortName evidence="8">HK</shortName>
        <shortName evidence="8">HSK</shortName>
        <ecNumber evidence="8 9">2.7.1.39</ecNumber>
    </recommendedName>
</protein>
<evidence type="ECO:0000313" key="13">
    <source>
        <dbReference type="Proteomes" id="UP000199397"/>
    </source>
</evidence>
<dbReference type="GO" id="GO:0004413">
    <property type="term" value="F:homoserine kinase activity"/>
    <property type="evidence" value="ECO:0007669"/>
    <property type="project" value="UniProtKB-UniRule"/>
</dbReference>
<dbReference type="Pfam" id="PF01636">
    <property type="entry name" value="APH"/>
    <property type="match status" value="1"/>
</dbReference>
<evidence type="ECO:0000313" key="12">
    <source>
        <dbReference type="EMBL" id="SEA86428.1"/>
    </source>
</evidence>
<dbReference type="Pfam" id="PF01206">
    <property type="entry name" value="TusA"/>
    <property type="match status" value="1"/>
</dbReference>
<evidence type="ECO:0000256" key="5">
    <source>
        <dbReference type="ARBA" id="ARBA00022777"/>
    </source>
</evidence>
<sequence>MSVYTPVSRSELETFLNEYPVGALTDYAGISAGVENTNFFVTTTLGEFVLTLFEHHTPTELGYFLALMRHWADAGIPVARPIPNHSGQLLSQLKGKPAALVVRLNGQHIDEPTPAQCAELGTWLAHMHIAGQTFLQQRSPDRGHEWRVQTASRLLPRLDTENATLLQAEITFQQTIPFAQLPSGTVHADLFRDNVLFHDGQVSGILDVYFACYDSWLYDLAIVMNDWCCHADGSLDNARALACISAYQSVRPWEPLEQRYWLGLLRAATLRFWLSRLDATLNPRTGDMILQKDPAEFRNKLLHRIAAASVSVDARRLLCPLPVIRVQEACENLPAGVSITAICTDPGALHDIPAWARIHGHTVLDTRSEGREYTIVLQTGQAI</sequence>
<dbReference type="AlphaFoldDB" id="A0A1H4EP55"/>
<evidence type="ECO:0000256" key="9">
    <source>
        <dbReference type="NCBIfam" id="TIGR00938"/>
    </source>
</evidence>
<dbReference type="CDD" id="cd05153">
    <property type="entry name" value="HomoserineK_II"/>
    <property type="match status" value="1"/>
</dbReference>
<dbReference type="Gene3D" id="3.30.110.40">
    <property type="entry name" value="TusA-like domain"/>
    <property type="match status" value="1"/>
</dbReference>
<evidence type="ECO:0000256" key="3">
    <source>
        <dbReference type="ARBA" id="ARBA00022697"/>
    </source>
</evidence>
<keyword evidence="1 8" id="KW-0028">Amino-acid biosynthesis</keyword>
<dbReference type="CDD" id="cd00291">
    <property type="entry name" value="SirA_YedF_YeeD"/>
    <property type="match status" value="1"/>
</dbReference>
<evidence type="ECO:0000256" key="4">
    <source>
        <dbReference type="ARBA" id="ARBA00022741"/>
    </source>
</evidence>
<dbReference type="NCBIfam" id="NF003558">
    <property type="entry name" value="PRK05231.1"/>
    <property type="match status" value="1"/>
</dbReference>
<dbReference type="InterPro" id="IPR001455">
    <property type="entry name" value="TusA-like"/>
</dbReference>
<evidence type="ECO:0000256" key="8">
    <source>
        <dbReference type="HAMAP-Rule" id="MF_00301"/>
    </source>
</evidence>
<dbReference type="RefSeq" id="WP_175517940.1">
    <property type="nucleotide sequence ID" value="NZ_FNQP01000016.1"/>
</dbReference>
<keyword evidence="6 8" id="KW-0067">ATP-binding</keyword>
<dbReference type="EMBL" id="FNQP01000016">
    <property type="protein sequence ID" value="SEA86428.1"/>
    <property type="molecule type" value="Genomic_DNA"/>
</dbReference>
<dbReference type="InterPro" id="IPR050249">
    <property type="entry name" value="Pseudomonas-type_ThrB"/>
</dbReference>
<keyword evidence="4 8" id="KW-0547">Nucleotide-binding</keyword>
<keyword evidence="2 8" id="KW-0808">Transferase</keyword>
<comment type="similarity">
    <text evidence="7 8">Belongs to the pseudomonas-type ThrB family.</text>
</comment>
<dbReference type="EC" id="2.7.1.39" evidence="8 9"/>
<evidence type="ECO:0000256" key="1">
    <source>
        <dbReference type="ARBA" id="ARBA00022605"/>
    </source>
</evidence>
<dbReference type="InterPro" id="IPR005280">
    <property type="entry name" value="Homoserine_kinase_II"/>
</dbReference>
<dbReference type="GO" id="GO:0009088">
    <property type="term" value="P:threonine biosynthetic process"/>
    <property type="evidence" value="ECO:0007669"/>
    <property type="project" value="UniProtKB-UniRule"/>
</dbReference>
<feature type="domain" description="UPF0033" evidence="10">
    <location>
        <begin position="312"/>
        <end position="378"/>
    </location>
</feature>
<name>A0A1H4EP55_9GAMM</name>
<dbReference type="Proteomes" id="UP000199397">
    <property type="component" value="Unassembled WGS sequence"/>
</dbReference>
<keyword evidence="3 8" id="KW-0791">Threonine biosynthesis</keyword>
<evidence type="ECO:0000259" key="10">
    <source>
        <dbReference type="Pfam" id="PF01206"/>
    </source>
</evidence>
<dbReference type="InterPro" id="IPR011009">
    <property type="entry name" value="Kinase-like_dom_sf"/>
</dbReference>
<keyword evidence="5 8" id="KW-0418">Kinase</keyword>
<keyword evidence="13" id="KW-1185">Reference proteome</keyword>
<organism evidence="12 13">
    <name type="scientific">Thiothrix caldifontis</name>
    <dbReference type="NCBI Taxonomy" id="525918"/>
    <lineage>
        <taxon>Bacteria</taxon>
        <taxon>Pseudomonadati</taxon>
        <taxon>Pseudomonadota</taxon>
        <taxon>Gammaproteobacteria</taxon>
        <taxon>Thiotrichales</taxon>
        <taxon>Thiotrichaceae</taxon>
        <taxon>Thiothrix</taxon>
    </lineage>
</organism>
<reference evidence="12 13" key="1">
    <citation type="submission" date="2016-10" db="EMBL/GenBank/DDBJ databases">
        <authorList>
            <person name="de Groot N.N."/>
        </authorList>
    </citation>
    <scope>NUCLEOTIDE SEQUENCE [LARGE SCALE GENOMIC DNA]</scope>
    <source>
        <strain evidence="12 13">DSM 21228</strain>
    </source>
</reference>
<dbReference type="Gene3D" id="3.30.200.20">
    <property type="entry name" value="Phosphorylase Kinase, domain 1"/>
    <property type="match status" value="1"/>
</dbReference>